<feature type="transmembrane region" description="Helical" evidence="2">
    <location>
        <begin position="41"/>
        <end position="63"/>
    </location>
</feature>
<name>A0A517SYA5_9BACT</name>
<keyword evidence="2" id="KW-0812">Transmembrane</keyword>
<accession>A0A517SYA5</accession>
<evidence type="ECO:0000259" key="3">
    <source>
        <dbReference type="PROSITE" id="PS50234"/>
    </source>
</evidence>
<proteinExistence type="predicted"/>
<feature type="compositionally biased region" description="Low complexity" evidence="1">
    <location>
        <begin position="1075"/>
        <end position="1094"/>
    </location>
</feature>
<dbReference type="OrthoDB" id="219385at2"/>
<dbReference type="RefSeq" id="WP_145274835.1">
    <property type="nucleotide sequence ID" value="NZ_CP036272.1"/>
</dbReference>
<feature type="domain" description="VWFA" evidence="3">
    <location>
        <begin position="1052"/>
        <end position="1302"/>
    </location>
</feature>
<sequence>MSTAKTTAKTNQAKQRNLWRGESSAIETILALISWGFRKSLWGLLTISALGLFAWLVWLLLLAPKLTNVVVLSAAPYQWPLPPNAYTAEELANFDTLHGETVDLSGLNDAIFSADDFLQVLQRQIELLDQARNPPAMIVWISMHGVAQPGQEAFLVPPAASPIDSKTWLPVKSVIETLQSVPSSRKVMVVLDCNRMDRNWNIGLLENQFSKQVSQLVNDMQAASQWPDNVSVVLSADTGQTNHVSHALNGTSFGHYLQLGLAGAADLFENGGDGNGWVSRGELQTFLGSQLNRWSLQSRGVEQNSVWLGSERDFRVVRCLNDETLRKHLIDRQVSKLYSPSIDSDSLDQLWSQLERLRQRRLYQQDPVAFRSLEHQLIWLEQLTSAGTAYRRLAKQVVDATTQQFDLIEGRYDALLSQPGLVSQSQVLGQEPIELPDTLHVHSLPLAQYLGTQSYRSANELVDQVDSLATSSDAGTLANAVGQFTQRASDQYTVGHWLRMWKRYNSPALIADGGPMARLSQATLQSQRLSVPKSTDVGHAPFRLHRWANAGLDLTDPKRRQTQDAIWKWQAIDVDRVRQYEAELSTVSETLDSLVESLAQCDAGLAGLPYHAQWETDPRRYLSPTEQVSIEADVLKGSLQQVLAVSDQLNGPSLKQVESLQQFEATVDSIADQVANQVQPGVEKRQRDLETQAMRFLRLSQGNDNRVIGELQALLDHPLLRWNLRRDVREALPSLQARIEASETIDQEDGDATPQRPDRSQWVQVEQALLVEILGVANEPAESQQATNPLLTHIQQVNEQLAMIAQADRLERRQELGDAMIKRVRTAAAITTSGYQRDPVRTQLMCELQASLIWNADRAKDDFWGAAGQSEPFYLLASRDYLNAATLLDSFSGTSVQEIVQRQQALQELPSRQDQLVQTAVDSVVQLDPKDPIASQMKMSASGTWLESDGASEQSSGDATMMLFDGRSRLPFVSVLPSEQVSAASKDVSADLLLASDLPSLAGPVSTLWMYRGHESQLIIDPQVLGGRTIVSDYDRRTYSDVSVAGPHDKLSVVFVLDCSQSMKEMIVGMMSEEAPNGDAPAGGPPAGSEAQAPPTKMEIAKSALEELLFTLALRQKTRVGVLAFGHRIGWSVRDPGQRMIRPGFSGVLDPAIVPSQDVDQILRLNDYNLELAKSILPTVSKVEPWGQSPLYLSVAEALKQFSAADKRSDCHVIVITDGANYQYIPDGSTGVQQTTAVDAMNVWKQAQVPVHILGLEMNRAATGDAQLRELIAEFDQFSQATGGRFQALQKATDLNQALRQLLLPGEYQISSATNAAVPDLTGVLGNMLRVSPIDVPRSPFDVRYLGKSYVDQSQPSNLLRLADERIELDGGEMLQLYLNASGDEVFAFPYDQNVAGQDWLVDLDGNRTTVLTRIHQAQRDAAGDVLVPISWQQADAVERTERDAKAQQFRFTFRPKRVWIEVQPLDNNERPVGQPYTYVDSAFVAQQPVPLLHLHAPAWPEQGSAAEVKVWSMAEPFGDVFSLLPPNSAPQDEPLPPPVDPESAPESWRYSVDEQLAKPVTVSEGIQLWQDKTANEPLETEDGKLLHRQRFVLKVFGRDDVNVNEFKVDVDSDESVQPVRVDRRYDQQKGLATHTFYFDSPTGKVASSVELTNKAYQIKGTRRLSGTGIRVPVPSVGGLLPASN</sequence>
<evidence type="ECO:0000313" key="4">
    <source>
        <dbReference type="EMBL" id="QDT61119.1"/>
    </source>
</evidence>
<evidence type="ECO:0000313" key="5">
    <source>
        <dbReference type="Proteomes" id="UP000315003"/>
    </source>
</evidence>
<feature type="region of interest" description="Disordered" evidence="1">
    <location>
        <begin position="740"/>
        <end position="759"/>
    </location>
</feature>
<dbReference type="Gene3D" id="3.40.50.410">
    <property type="entry name" value="von Willebrand factor, type A domain"/>
    <property type="match status" value="1"/>
</dbReference>
<dbReference type="SUPFAM" id="SSF53300">
    <property type="entry name" value="vWA-like"/>
    <property type="match status" value="1"/>
</dbReference>
<evidence type="ECO:0000256" key="1">
    <source>
        <dbReference type="SAM" id="MobiDB-lite"/>
    </source>
</evidence>
<evidence type="ECO:0000256" key="2">
    <source>
        <dbReference type="SAM" id="Phobius"/>
    </source>
</evidence>
<dbReference type="PROSITE" id="PS50234">
    <property type="entry name" value="VWFA"/>
    <property type="match status" value="1"/>
</dbReference>
<dbReference type="Proteomes" id="UP000315003">
    <property type="component" value="Chromosome"/>
</dbReference>
<dbReference type="InterPro" id="IPR002035">
    <property type="entry name" value="VWF_A"/>
</dbReference>
<keyword evidence="2" id="KW-0472">Membrane</keyword>
<protein>
    <recommendedName>
        <fullName evidence="3">VWFA domain-containing protein</fullName>
    </recommendedName>
</protein>
<dbReference type="InterPro" id="IPR036465">
    <property type="entry name" value="vWFA_dom_sf"/>
</dbReference>
<keyword evidence="5" id="KW-1185">Reference proteome</keyword>
<keyword evidence="2" id="KW-1133">Transmembrane helix</keyword>
<dbReference type="EMBL" id="CP036272">
    <property type="protein sequence ID" value="QDT61119.1"/>
    <property type="molecule type" value="Genomic_DNA"/>
</dbReference>
<organism evidence="4 5">
    <name type="scientific">Stieleria bergensis</name>
    <dbReference type="NCBI Taxonomy" id="2528025"/>
    <lineage>
        <taxon>Bacteria</taxon>
        <taxon>Pseudomonadati</taxon>
        <taxon>Planctomycetota</taxon>
        <taxon>Planctomycetia</taxon>
        <taxon>Pirellulales</taxon>
        <taxon>Pirellulaceae</taxon>
        <taxon>Stieleria</taxon>
    </lineage>
</organism>
<feature type="region of interest" description="Disordered" evidence="1">
    <location>
        <begin position="1526"/>
        <end position="1546"/>
    </location>
</feature>
<feature type="region of interest" description="Disordered" evidence="1">
    <location>
        <begin position="1073"/>
        <end position="1094"/>
    </location>
</feature>
<reference evidence="4 5" key="1">
    <citation type="submission" date="2019-02" db="EMBL/GenBank/DDBJ databases">
        <title>Deep-cultivation of Planctomycetes and their phenomic and genomic characterization uncovers novel biology.</title>
        <authorList>
            <person name="Wiegand S."/>
            <person name="Jogler M."/>
            <person name="Boedeker C."/>
            <person name="Pinto D."/>
            <person name="Vollmers J."/>
            <person name="Rivas-Marin E."/>
            <person name="Kohn T."/>
            <person name="Peeters S.H."/>
            <person name="Heuer A."/>
            <person name="Rast P."/>
            <person name="Oberbeckmann S."/>
            <person name="Bunk B."/>
            <person name="Jeske O."/>
            <person name="Meyerdierks A."/>
            <person name="Storesund J.E."/>
            <person name="Kallscheuer N."/>
            <person name="Luecker S."/>
            <person name="Lage O.M."/>
            <person name="Pohl T."/>
            <person name="Merkel B.J."/>
            <person name="Hornburger P."/>
            <person name="Mueller R.-W."/>
            <person name="Bruemmer F."/>
            <person name="Labrenz M."/>
            <person name="Spormann A.M."/>
            <person name="Op den Camp H."/>
            <person name="Overmann J."/>
            <person name="Amann R."/>
            <person name="Jetten M.S.M."/>
            <person name="Mascher T."/>
            <person name="Medema M.H."/>
            <person name="Devos D.P."/>
            <person name="Kaster A.-K."/>
            <person name="Ovreas L."/>
            <person name="Rohde M."/>
            <person name="Galperin M.Y."/>
            <person name="Jogler C."/>
        </authorList>
    </citation>
    <scope>NUCLEOTIDE SEQUENCE [LARGE SCALE GENOMIC DNA]</scope>
    <source>
        <strain evidence="4 5">SV_7m_r</strain>
    </source>
</reference>
<gene>
    <name evidence="4" type="ORF">SV7mr_36500</name>
</gene>